<dbReference type="CDD" id="cd00118">
    <property type="entry name" value="LysM"/>
    <property type="match status" value="1"/>
</dbReference>
<dbReference type="SUPFAM" id="SSF54106">
    <property type="entry name" value="LysM domain"/>
    <property type="match status" value="1"/>
</dbReference>
<organism evidence="5 6">
    <name type="scientific">Candidatus Methylopumilus planktonicus</name>
    <dbReference type="NCBI Taxonomy" id="1581557"/>
    <lineage>
        <taxon>Bacteria</taxon>
        <taxon>Pseudomonadati</taxon>
        <taxon>Pseudomonadota</taxon>
        <taxon>Betaproteobacteria</taxon>
        <taxon>Nitrosomonadales</taxon>
        <taxon>Methylophilaceae</taxon>
        <taxon>Candidatus Methylopumilus</taxon>
    </lineage>
</organism>
<dbReference type="InterPro" id="IPR018392">
    <property type="entry name" value="LysM"/>
</dbReference>
<keyword evidence="3" id="KW-0732">Signal</keyword>
<evidence type="ECO:0000256" key="1">
    <source>
        <dbReference type="ARBA" id="ARBA00007734"/>
    </source>
</evidence>
<name>A0A0D6EVG6_9PROT</name>
<feature type="compositionally biased region" description="Basic and acidic residues" evidence="2">
    <location>
        <begin position="404"/>
        <end position="419"/>
    </location>
</feature>
<dbReference type="CDD" id="cd16894">
    <property type="entry name" value="MltD-like"/>
    <property type="match status" value="1"/>
</dbReference>
<dbReference type="RefSeq" id="WP_046488168.1">
    <property type="nucleotide sequence ID" value="NZ_LN827929.1"/>
</dbReference>
<dbReference type="Gene3D" id="1.10.530.10">
    <property type="match status" value="1"/>
</dbReference>
<evidence type="ECO:0000313" key="5">
    <source>
        <dbReference type="EMBL" id="CEZ19715.1"/>
    </source>
</evidence>
<feature type="chain" id="PRO_5002303561" evidence="3">
    <location>
        <begin position="25"/>
        <end position="468"/>
    </location>
</feature>
<dbReference type="HOGENOM" id="CLU_009520_1_5_4"/>
<evidence type="ECO:0000259" key="4">
    <source>
        <dbReference type="PROSITE" id="PS51782"/>
    </source>
</evidence>
<feature type="domain" description="LysM" evidence="4">
    <location>
        <begin position="421"/>
        <end position="464"/>
    </location>
</feature>
<dbReference type="STRING" id="1581557.BN1208_0830"/>
<dbReference type="GO" id="GO:0008933">
    <property type="term" value="F:peptidoglycan lytic transglycosylase activity"/>
    <property type="evidence" value="ECO:0007669"/>
    <property type="project" value="InterPro"/>
</dbReference>
<evidence type="ECO:0000256" key="3">
    <source>
        <dbReference type="SAM" id="SignalP"/>
    </source>
</evidence>
<dbReference type="Pfam" id="PF01464">
    <property type="entry name" value="SLT"/>
    <property type="match status" value="1"/>
</dbReference>
<dbReference type="Pfam" id="PF01476">
    <property type="entry name" value="LysM"/>
    <property type="match status" value="2"/>
</dbReference>
<dbReference type="SUPFAM" id="SSF53955">
    <property type="entry name" value="Lysozyme-like"/>
    <property type="match status" value="1"/>
</dbReference>
<dbReference type="PROSITE" id="PS51782">
    <property type="entry name" value="LYSM"/>
    <property type="match status" value="1"/>
</dbReference>
<dbReference type="InterPro" id="IPR008258">
    <property type="entry name" value="Transglycosylase_SLT_dom_1"/>
</dbReference>
<dbReference type="PROSITE" id="PS00922">
    <property type="entry name" value="TRANSGLYCOSYLASE"/>
    <property type="match status" value="1"/>
</dbReference>
<proteinExistence type="inferred from homology"/>
<reference evidence="6" key="1">
    <citation type="submission" date="2014-12" db="EMBL/GenBank/DDBJ databases">
        <authorList>
            <person name="Salcher M.M."/>
        </authorList>
    </citation>
    <scope>NUCLEOTIDE SEQUENCE [LARGE SCALE GENOMIC DNA]</scope>
    <source>
        <strain evidence="6">MMS-10A-171</strain>
    </source>
</reference>
<gene>
    <name evidence="5" type="ORF">BN1208_0830</name>
</gene>
<dbReference type="KEGG" id="mbat:BN1208_0830"/>
<comment type="similarity">
    <text evidence="1">Belongs to the transglycosylase Slt family.</text>
</comment>
<dbReference type="InterPro" id="IPR036779">
    <property type="entry name" value="LysM_dom_sf"/>
</dbReference>
<dbReference type="PANTHER" id="PTHR37423:SF2">
    <property type="entry name" value="MEMBRANE-BOUND LYTIC MUREIN TRANSGLYCOSYLASE C"/>
    <property type="match status" value="1"/>
</dbReference>
<sequence>MTSPFKYTLLFICISAAMMPSAFAEENILGEEISILDIDVLDQEINKLNSLNLNSAASSSKTQNYQANKAEINLWQRIYSRYDIKNKNNSRSKKYEDWFSARPEYVERMMDRSQKYLFYVVGEVEKRGMPSEIALLPMIESAYNPIANSRSKAVGIWQFIPSTGRLYGLKQDWWHDKRRNVVEATNAALDYLQKLHTLFGSWDLALAAYNAGEGTVGRAIAKNRAKGLPTDYANLKLPRETKDYVPKLQAIKNIVSNPTQYGLYIDPIPNKPYFTSVEAPAMIDADLAANLAEISYDEFLLLNAEHRRPLIRTNDKTQRLILPINAADTFVKNLSQNEKPLVSWNIYQPKHNEKIRAIANKFDMQESDLIKANDLNPQKAIKTSTMMLVAKKEGTESNADQNIDESKIQNDKNAEETVKPAKHKVKSGDTLNKIAKRYDIRIDELKDINQMTSTDIQIGSILQLQRNN</sequence>
<dbReference type="GO" id="GO:0000270">
    <property type="term" value="P:peptidoglycan metabolic process"/>
    <property type="evidence" value="ECO:0007669"/>
    <property type="project" value="InterPro"/>
</dbReference>
<dbReference type="GO" id="GO:0016020">
    <property type="term" value="C:membrane"/>
    <property type="evidence" value="ECO:0007669"/>
    <property type="project" value="InterPro"/>
</dbReference>
<evidence type="ECO:0000313" key="6">
    <source>
        <dbReference type="Proteomes" id="UP000064007"/>
    </source>
</evidence>
<feature type="signal peptide" evidence="3">
    <location>
        <begin position="1"/>
        <end position="24"/>
    </location>
</feature>
<protein>
    <submittedName>
        <fullName evidence="5">Lytic transglycosylase catalytic</fullName>
    </submittedName>
</protein>
<dbReference type="InterPro" id="IPR023346">
    <property type="entry name" value="Lysozyme-like_dom_sf"/>
</dbReference>
<dbReference type="SMART" id="SM00257">
    <property type="entry name" value="LysM"/>
    <property type="match status" value="1"/>
</dbReference>
<keyword evidence="6" id="KW-1185">Reference proteome</keyword>
<dbReference type="EMBL" id="LN827929">
    <property type="protein sequence ID" value="CEZ19715.1"/>
    <property type="molecule type" value="Genomic_DNA"/>
</dbReference>
<dbReference type="PANTHER" id="PTHR37423">
    <property type="entry name" value="SOLUBLE LYTIC MUREIN TRANSGLYCOSYLASE-RELATED"/>
    <property type="match status" value="1"/>
</dbReference>
<dbReference type="Gene3D" id="3.10.350.10">
    <property type="entry name" value="LysM domain"/>
    <property type="match status" value="1"/>
</dbReference>
<dbReference type="AlphaFoldDB" id="A0A0D6EVG6"/>
<dbReference type="OrthoDB" id="9815002at2"/>
<accession>A0A0D6EVG6</accession>
<dbReference type="Proteomes" id="UP000064007">
    <property type="component" value="Chromosome 1"/>
</dbReference>
<feature type="region of interest" description="Disordered" evidence="2">
    <location>
        <begin position="394"/>
        <end position="424"/>
    </location>
</feature>
<dbReference type="InterPro" id="IPR000189">
    <property type="entry name" value="Transglyc_AS"/>
</dbReference>
<evidence type="ECO:0000256" key="2">
    <source>
        <dbReference type="SAM" id="MobiDB-lite"/>
    </source>
</evidence>